<comment type="caution">
    <text evidence="11">The sequence shown here is derived from an EMBL/GenBank/DDBJ whole genome shotgun (WGS) entry which is preliminary data.</text>
</comment>
<evidence type="ECO:0000256" key="1">
    <source>
        <dbReference type="ARBA" id="ARBA00001947"/>
    </source>
</evidence>
<dbReference type="GO" id="GO:0004038">
    <property type="term" value="F:allantoinase activity"/>
    <property type="evidence" value="ECO:0007669"/>
    <property type="project" value="UniProtKB-EC"/>
</dbReference>
<evidence type="ECO:0000256" key="4">
    <source>
        <dbReference type="ARBA" id="ARBA00011881"/>
    </source>
</evidence>
<keyword evidence="6" id="KW-0479">Metal-binding</keyword>
<sequence length="453" mass="50298">MTSTRVFPSTTGLSASQTRPTKKKFIEIKKTGTRHTLKHHKTVKCSKEALTDVCGDFFLYKGPVKTHLQKNPPRNVYIKGPIVDARAISKEGLIYYFSTPRNAIPPTTTQEAWQQKMDAAKDQCWVDVGFWGGVIPGNCEELRKMVSSGICGFKCFLIHSGVDEFPSVSYKEVELALQQLVDTNSVLLFHAECDVGPTIADSDPPEKYSTFLASRPSRMEELAIEQVIRLCETYKVRCHIVHLSASSALPMIREAQGRGVPLSVETCHHYLSFAAHQIPDSSAQYKCCPPIRDQDNQELLWGAVKDGTIQQVVSDHSPCTPDLKMPGTMDFMQAWGGIASLQFGLSLFWSGASKRGYSMQDAVRLLCEAPASQASLSHRKASLRPGMDADFVIWNPQESFTVEESMILHKTRAQVTPYLGQTLQGKVYKTVLHGEVIYEDGKLLHGIPIGGFL</sequence>
<dbReference type="InterPro" id="IPR050138">
    <property type="entry name" value="DHOase/Allantoinase_Hydrolase"/>
</dbReference>
<dbReference type="GO" id="GO:0008270">
    <property type="term" value="F:zinc ion binding"/>
    <property type="evidence" value="ECO:0007669"/>
    <property type="project" value="InterPro"/>
</dbReference>
<feature type="non-terminal residue" evidence="11">
    <location>
        <position position="453"/>
    </location>
</feature>
<dbReference type="EC" id="3.5.2.5" evidence="5"/>
<dbReference type="Gene3D" id="3.20.20.140">
    <property type="entry name" value="Metal-dependent hydrolases"/>
    <property type="match status" value="1"/>
</dbReference>
<dbReference type="GO" id="GO:0005737">
    <property type="term" value="C:cytoplasm"/>
    <property type="evidence" value="ECO:0007669"/>
    <property type="project" value="TreeGrafter"/>
</dbReference>
<feature type="domain" description="Amidohydrolase-related" evidence="10">
    <location>
        <begin position="117"/>
        <end position="436"/>
    </location>
</feature>
<feature type="region of interest" description="Disordered" evidence="9">
    <location>
        <begin position="1"/>
        <end position="20"/>
    </location>
</feature>
<dbReference type="InterPro" id="IPR032466">
    <property type="entry name" value="Metal_Hydrolase"/>
</dbReference>
<reference evidence="11 12" key="1">
    <citation type="submission" date="2024-05" db="EMBL/GenBank/DDBJ databases">
        <authorList>
            <person name="Wallberg A."/>
        </authorList>
    </citation>
    <scope>NUCLEOTIDE SEQUENCE [LARGE SCALE GENOMIC DNA]</scope>
</reference>
<gene>
    <name evidence="11" type="ORF">MNOR_LOCUS15186</name>
</gene>
<evidence type="ECO:0000256" key="5">
    <source>
        <dbReference type="ARBA" id="ARBA00012863"/>
    </source>
</evidence>
<accession>A0AAV2QNG8</accession>
<dbReference type="Gene3D" id="2.30.40.10">
    <property type="entry name" value="Urease, subunit C, domain 1"/>
    <property type="match status" value="1"/>
</dbReference>
<organism evidence="11 12">
    <name type="scientific">Meganyctiphanes norvegica</name>
    <name type="common">Northern krill</name>
    <name type="synonym">Thysanopoda norvegica</name>
    <dbReference type="NCBI Taxonomy" id="48144"/>
    <lineage>
        <taxon>Eukaryota</taxon>
        <taxon>Metazoa</taxon>
        <taxon>Ecdysozoa</taxon>
        <taxon>Arthropoda</taxon>
        <taxon>Crustacea</taxon>
        <taxon>Multicrustacea</taxon>
        <taxon>Malacostraca</taxon>
        <taxon>Eumalacostraca</taxon>
        <taxon>Eucarida</taxon>
        <taxon>Euphausiacea</taxon>
        <taxon>Euphausiidae</taxon>
        <taxon>Meganyctiphanes</taxon>
    </lineage>
</organism>
<comment type="cofactor">
    <cofactor evidence="1">
        <name>Zn(2+)</name>
        <dbReference type="ChEBI" id="CHEBI:29105"/>
    </cofactor>
</comment>
<dbReference type="AlphaFoldDB" id="A0AAV2QNG8"/>
<dbReference type="PANTHER" id="PTHR43668">
    <property type="entry name" value="ALLANTOINASE"/>
    <property type="match status" value="1"/>
</dbReference>
<name>A0AAV2QNG8_MEGNR</name>
<feature type="compositionally biased region" description="Polar residues" evidence="9">
    <location>
        <begin position="1"/>
        <end position="19"/>
    </location>
</feature>
<dbReference type="EMBL" id="CAXKWB010009392">
    <property type="protein sequence ID" value="CAL4094600.1"/>
    <property type="molecule type" value="Genomic_DNA"/>
</dbReference>
<dbReference type="NCBIfam" id="TIGR03178">
    <property type="entry name" value="allantoinase"/>
    <property type="match status" value="1"/>
</dbReference>
<comment type="pathway">
    <text evidence="2">Nitrogen metabolism; (S)-allantoin degradation; allantoate from (S)-allantoin: step 1/1.</text>
</comment>
<dbReference type="Proteomes" id="UP001497623">
    <property type="component" value="Unassembled WGS sequence"/>
</dbReference>
<evidence type="ECO:0000256" key="6">
    <source>
        <dbReference type="ARBA" id="ARBA00022723"/>
    </source>
</evidence>
<evidence type="ECO:0000256" key="2">
    <source>
        <dbReference type="ARBA" id="ARBA00004968"/>
    </source>
</evidence>
<dbReference type="GO" id="GO:0006145">
    <property type="term" value="P:purine nucleobase catabolic process"/>
    <property type="evidence" value="ECO:0007669"/>
    <property type="project" value="TreeGrafter"/>
</dbReference>
<dbReference type="InterPro" id="IPR017593">
    <property type="entry name" value="Allantoinase"/>
</dbReference>
<evidence type="ECO:0000256" key="8">
    <source>
        <dbReference type="ARBA" id="ARBA00022833"/>
    </source>
</evidence>
<dbReference type="InterPro" id="IPR006680">
    <property type="entry name" value="Amidohydro-rel"/>
</dbReference>
<dbReference type="PANTHER" id="PTHR43668:SF2">
    <property type="entry name" value="ALLANTOINASE"/>
    <property type="match status" value="1"/>
</dbReference>
<evidence type="ECO:0000256" key="3">
    <source>
        <dbReference type="ARBA" id="ARBA00010368"/>
    </source>
</evidence>
<evidence type="ECO:0000313" key="12">
    <source>
        <dbReference type="Proteomes" id="UP001497623"/>
    </source>
</evidence>
<dbReference type="InterPro" id="IPR011059">
    <property type="entry name" value="Metal-dep_hydrolase_composite"/>
</dbReference>
<keyword evidence="8" id="KW-0862">Zinc</keyword>
<evidence type="ECO:0000256" key="7">
    <source>
        <dbReference type="ARBA" id="ARBA00022801"/>
    </source>
</evidence>
<evidence type="ECO:0000256" key="9">
    <source>
        <dbReference type="SAM" id="MobiDB-lite"/>
    </source>
</evidence>
<comment type="similarity">
    <text evidence="3">Belongs to the metallo-dependent hydrolases superfamily. Allantoinase family.</text>
</comment>
<keyword evidence="7" id="KW-0378">Hydrolase</keyword>
<protein>
    <recommendedName>
        <fullName evidence="5">allantoinase</fullName>
        <ecNumber evidence="5">3.5.2.5</ecNumber>
    </recommendedName>
</protein>
<comment type="subunit">
    <text evidence="4">Homotetramer.</text>
</comment>
<dbReference type="SUPFAM" id="SSF51556">
    <property type="entry name" value="Metallo-dependent hydrolases"/>
    <property type="match status" value="1"/>
</dbReference>
<dbReference type="SUPFAM" id="SSF51338">
    <property type="entry name" value="Composite domain of metallo-dependent hydrolases"/>
    <property type="match status" value="1"/>
</dbReference>
<keyword evidence="12" id="KW-1185">Reference proteome</keyword>
<dbReference type="GO" id="GO:0000256">
    <property type="term" value="P:allantoin catabolic process"/>
    <property type="evidence" value="ECO:0007669"/>
    <property type="project" value="InterPro"/>
</dbReference>
<dbReference type="Pfam" id="PF01979">
    <property type="entry name" value="Amidohydro_1"/>
    <property type="match status" value="1"/>
</dbReference>
<proteinExistence type="inferred from homology"/>
<dbReference type="GO" id="GO:0050897">
    <property type="term" value="F:cobalt ion binding"/>
    <property type="evidence" value="ECO:0007669"/>
    <property type="project" value="InterPro"/>
</dbReference>
<evidence type="ECO:0000313" key="11">
    <source>
        <dbReference type="EMBL" id="CAL4094600.1"/>
    </source>
</evidence>
<evidence type="ECO:0000259" key="10">
    <source>
        <dbReference type="Pfam" id="PF01979"/>
    </source>
</evidence>